<dbReference type="InterPro" id="IPR036291">
    <property type="entry name" value="NAD(P)-bd_dom_sf"/>
</dbReference>
<dbReference type="Pfam" id="PF13561">
    <property type="entry name" value="adh_short_C2"/>
    <property type="match status" value="1"/>
</dbReference>
<comment type="similarity">
    <text evidence="1">Belongs to the short-chain dehydrogenases/reductases (SDR) family.</text>
</comment>
<dbReference type="RefSeq" id="WP_344896970.1">
    <property type="nucleotide sequence ID" value="NZ_BAAAZP010000239.1"/>
</dbReference>
<evidence type="ECO:0000313" key="5">
    <source>
        <dbReference type="Proteomes" id="UP001500902"/>
    </source>
</evidence>
<gene>
    <name evidence="4" type="ORF">GCM10022224_101530</name>
</gene>
<dbReference type="PRINTS" id="PR00080">
    <property type="entry name" value="SDRFAMILY"/>
</dbReference>
<dbReference type="InterPro" id="IPR020904">
    <property type="entry name" value="Sc_DH/Rdtase_CS"/>
</dbReference>
<proteinExistence type="inferred from homology"/>
<evidence type="ECO:0000259" key="3">
    <source>
        <dbReference type="SMART" id="SM00822"/>
    </source>
</evidence>
<comment type="caution">
    <text evidence="4">The sequence shown here is derived from an EMBL/GenBank/DDBJ whole genome shotgun (WGS) entry which is preliminary data.</text>
</comment>
<dbReference type="InterPro" id="IPR057326">
    <property type="entry name" value="KR_dom"/>
</dbReference>
<dbReference type="PANTHER" id="PTHR43639">
    <property type="entry name" value="OXIDOREDUCTASE, SHORT-CHAIN DEHYDROGENASE/REDUCTASE FAMILY (AFU_ORTHOLOGUE AFUA_5G02870)"/>
    <property type="match status" value="1"/>
</dbReference>
<dbReference type="SMART" id="SM00822">
    <property type="entry name" value="PKS_KR"/>
    <property type="match status" value="1"/>
</dbReference>
<dbReference type="SUPFAM" id="SSF51735">
    <property type="entry name" value="NAD(P)-binding Rossmann-fold domains"/>
    <property type="match status" value="1"/>
</dbReference>
<keyword evidence="2" id="KW-0560">Oxidoreductase</keyword>
<sequence>MSLDLTGKRCLVTGGSRGSGRAIVLALAARGARVVTCYRADQEAAAELERELKAFGVEHRVVRADVRRPEDATMLANTCRELFGGLDVLVNNAGVDGHSSIDDLEPDEWHRVLDTNLTALHLVTRAVLPLLAENSSIINLGASAAERGLPFKSHYTASKAAVIGWTRSLAKELGSRRIRVNVIAPGIIDSGDGDGPPPQVLERIKKAAALGRLGGPGDVAEAVLYLAGDQSAYVTGATLTVDGGI</sequence>
<organism evidence="4 5">
    <name type="scientific">Nonomuraea antimicrobica</name>
    <dbReference type="NCBI Taxonomy" id="561173"/>
    <lineage>
        <taxon>Bacteria</taxon>
        <taxon>Bacillati</taxon>
        <taxon>Actinomycetota</taxon>
        <taxon>Actinomycetes</taxon>
        <taxon>Streptosporangiales</taxon>
        <taxon>Streptosporangiaceae</taxon>
        <taxon>Nonomuraea</taxon>
    </lineage>
</organism>
<reference evidence="5" key="1">
    <citation type="journal article" date="2019" name="Int. J. Syst. Evol. Microbiol.">
        <title>The Global Catalogue of Microorganisms (GCM) 10K type strain sequencing project: providing services to taxonomists for standard genome sequencing and annotation.</title>
        <authorList>
            <consortium name="The Broad Institute Genomics Platform"/>
            <consortium name="The Broad Institute Genome Sequencing Center for Infectious Disease"/>
            <person name="Wu L."/>
            <person name="Ma J."/>
        </authorList>
    </citation>
    <scope>NUCLEOTIDE SEQUENCE [LARGE SCALE GENOMIC DNA]</scope>
    <source>
        <strain evidence="5">JCM 16904</strain>
    </source>
</reference>
<dbReference type="Proteomes" id="UP001500902">
    <property type="component" value="Unassembled WGS sequence"/>
</dbReference>
<accession>A0ABP7EK93</accession>
<feature type="domain" description="Ketoreductase" evidence="3">
    <location>
        <begin position="8"/>
        <end position="190"/>
    </location>
</feature>
<dbReference type="PROSITE" id="PS00061">
    <property type="entry name" value="ADH_SHORT"/>
    <property type="match status" value="1"/>
</dbReference>
<evidence type="ECO:0000313" key="4">
    <source>
        <dbReference type="EMBL" id="GAA3719353.1"/>
    </source>
</evidence>
<dbReference type="PRINTS" id="PR00081">
    <property type="entry name" value="GDHRDH"/>
</dbReference>
<evidence type="ECO:0000256" key="2">
    <source>
        <dbReference type="ARBA" id="ARBA00023002"/>
    </source>
</evidence>
<dbReference type="EMBL" id="BAAAZP010000239">
    <property type="protein sequence ID" value="GAA3719353.1"/>
    <property type="molecule type" value="Genomic_DNA"/>
</dbReference>
<dbReference type="Gene3D" id="3.40.50.720">
    <property type="entry name" value="NAD(P)-binding Rossmann-like Domain"/>
    <property type="match status" value="1"/>
</dbReference>
<evidence type="ECO:0000256" key="1">
    <source>
        <dbReference type="ARBA" id="ARBA00006484"/>
    </source>
</evidence>
<dbReference type="InterPro" id="IPR002347">
    <property type="entry name" value="SDR_fam"/>
</dbReference>
<name>A0ABP7EK93_9ACTN</name>
<keyword evidence="5" id="KW-1185">Reference proteome</keyword>
<protein>
    <submittedName>
        <fullName evidence="4">SDR family NAD(P)-dependent oxidoreductase</fullName>
    </submittedName>
</protein>
<dbReference type="PANTHER" id="PTHR43639:SF1">
    <property type="entry name" value="SHORT-CHAIN DEHYDROGENASE_REDUCTASE FAMILY PROTEIN"/>
    <property type="match status" value="1"/>
</dbReference>